<evidence type="ECO:0000256" key="1">
    <source>
        <dbReference type="ARBA" id="ARBA00007074"/>
    </source>
</evidence>
<dbReference type="GO" id="GO:0008234">
    <property type="term" value="F:cysteine-type peptidase activity"/>
    <property type="evidence" value="ECO:0007669"/>
    <property type="project" value="UniProtKB-KW"/>
</dbReference>
<evidence type="ECO:0000256" key="2">
    <source>
        <dbReference type="ARBA" id="ARBA00022670"/>
    </source>
</evidence>
<dbReference type="PROSITE" id="PS51935">
    <property type="entry name" value="NLPC_P60"/>
    <property type="match status" value="1"/>
</dbReference>
<evidence type="ECO:0000256" key="3">
    <source>
        <dbReference type="ARBA" id="ARBA00022801"/>
    </source>
</evidence>
<dbReference type="InterPro" id="IPR038765">
    <property type="entry name" value="Papain-like_cys_pep_sf"/>
</dbReference>
<comment type="caution">
    <text evidence="7">The sequence shown here is derived from an EMBL/GenBank/DDBJ whole genome shotgun (WGS) entry which is preliminary data.</text>
</comment>
<dbReference type="eggNOG" id="COG0791">
    <property type="taxonomic scope" value="Bacteria"/>
</dbReference>
<dbReference type="PANTHER" id="PTHR47359">
    <property type="entry name" value="PEPTIDOGLYCAN DL-ENDOPEPTIDASE CWLO"/>
    <property type="match status" value="1"/>
</dbReference>
<dbReference type="RefSeq" id="WP_007864828.1">
    <property type="nucleotide sequence ID" value="NZ_JH376424.1"/>
</dbReference>
<comment type="similarity">
    <text evidence="1">Belongs to the peptidase C40 family.</text>
</comment>
<dbReference type="HOGENOM" id="CLU_017433_0_0_9"/>
<keyword evidence="4" id="KW-0788">Thiol protease</keyword>
<dbReference type="PANTHER" id="PTHR47359:SF3">
    <property type="entry name" value="NLP_P60 DOMAIN-CONTAINING PROTEIN-RELATED"/>
    <property type="match status" value="1"/>
</dbReference>
<feature type="compositionally biased region" description="Polar residues" evidence="5">
    <location>
        <begin position="281"/>
        <end position="297"/>
    </location>
</feature>
<dbReference type="AlphaFoldDB" id="G5HM56"/>
<feature type="region of interest" description="Disordered" evidence="5">
    <location>
        <begin position="254"/>
        <end position="297"/>
    </location>
</feature>
<accession>G5HM56</accession>
<feature type="domain" description="NlpC/P60" evidence="6">
    <location>
        <begin position="390"/>
        <end position="536"/>
    </location>
</feature>
<evidence type="ECO:0000256" key="4">
    <source>
        <dbReference type="ARBA" id="ARBA00022807"/>
    </source>
</evidence>
<dbReference type="PATRIC" id="fig|742733.3.peg.3810"/>
<gene>
    <name evidence="7" type="ORF">HMPREF9469_03668</name>
</gene>
<dbReference type="Pfam" id="PF00877">
    <property type="entry name" value="NLPC_P60"/>
    <property type="match status" value="1"/>
</dbReference>
<keyword evidence="3" id="KW-0378">Hydrolase</keyword>
<sequence>MNHDKNHDLIQTARKLYQTYKHHILKGTVLILVLSTGCYISYRAGQHSQRPSDQVSAAPDGEMKDSAVQETLKGEPSFAFPPYASYSEATPANAEIMSPYILNLAYLYEGTEDAADATYSYAGRLYSMLSSMDARWSSGLYDLYSYTPERLSAQMGLPVQAVTAASGVIPQFKNISMSFLDGDGQATSRTSNARDIISMANTLYYHGVLSSMDQLEEYAANMWNNSHQYSLQMGDIYYCDGSCLKEAAAITGQTEAPADGQTPPAAASVSGEKRVGPGETAVSTATESEPSLASESSCPGHIDLSITIVVTGASESNGLFPADSYASASSAEVSSSWKGWDESAMEGVRTLIAQDWYEEYGLNTTDLFLRNPLTSGEIDLYMSMVPENTSQMKRDFVKYALTSVGKVPYYWGGKPSSPGYTGNNFGSIVTPDEDGRFLKGLDCSGWINWLYWSVSGRGLGAESTGTLISSGTAVTKEQLVPGDICIRTGPQAHVVIFLGWAADGQMLCIQETSGNINNVEVGITTGEWQSYRRIIE</sequence>
<reference evidence="7 8" key="1">
    <citation type="submission" date="2011-08" db="EMBL/GenBank/DDBJ databases">
        <title>The Genome Sequence of Clostridium citroniae WAL-17108.</title>
        <authorList>
            <consortium name="The Broad Institute Genome Sequencing Platform"/>
            <person name="Earl A."/>
            <person name="Ward D."/>
            <person name="Feldgarden M."/>
            <person name="Gevers D."/>
            <person name="Finegold S.M."/>
            <person name="Summanen P.H."/>
            <person name="Molitoris D.R."/>
            <person name="Vaisanen M.L."/>
            <person name="Daigneault M."/>
            <person name="Allen-Vercoe E."/>
            <person name="Young S.K."/>
            <person name="Zeng Q."/>
            <person name="Gargeya S."/>
            <person name="Fitzgerald M."/>
            <person name="Haas B."/>
            <person name="Abouelleil A."/>
            <person name="Alvarado L."/>
            <person name="Arachchi H.M."/>
            <person name="Berlin A."/>
            <person name="Brown A."/>
            <person name="Chapman S.B."/>
            <person name="Chen Z."/>
            <person name="Dunbar C."/>
            <person name="Freedman E."/>
            <person name="Gearin G."/>
            <person name="Gellesch M."/>
            <person name="Goldberg J."/>
            <person name="Griggs A."/>
            <person name="Gujja S."/>
            <person name="Heiman D."/>
            <person name="Howarth C."/>
            <person name="Larson L."/>
            <person name="Lui A."/>
            <person name="MacDonald P.J.P."/>
            <person name="Montmayeur A."/>
            <person name="Murphy C."/>
            <person name="Neiman D."/>
            <person name="Pearson M."/>
            <person name="Priest M."/>
            <person name="Roberts A."/>
            <person name="Saif S."/>
            <person name="Shea T."/>
            <person name="Shenoy N."/>
            <person name="Sisk P."/>
            <person name="Stolte C."/>
            <person name="Sykes S."/>
            <person name="Wortman J."/>
            <person name="Nusbaum C."/>
            <person name="Birren B."/>
        </authorList>
    </citation>
    <scope>NUCLEOTIDE SEQUENCE [LARGE SCALE GENOMIC DNA]</scope>
    <source>
        <strain evidence="7 8">WAL-17108</strain>
    </source>
</reference>
<organism evidence="7 8">
    <name type="scientific">[Clostridium] citroniae WAL-17108</name>
    <dbReference type="NCBI Taxonomy" id="742733"/>
    <lineage>
        <taxon>Bacteria</taxon>
        <taxon>Bacillati</taxon>
        <taxon>Bacillota</taxon>
        <taxon>Clostridia</taxon>
        <taxon>Lachnospirales</taxon>
        <taxon>Lachnospiraceae</taxon>
        <taxon>Enterocloster</taxon>
    </lineage>
</organism>
<proteinExistence type="inferred from homology"/>
<evidence type="ECO:0000259" key="6">
    <source>
        <dbReference type="PROSITE" id="PS51935"/>
    </source>
</evidence>
<evidence type="ECO:0000256" key="5">
    <source>
        <dbReference type="SAM" id="MobiDB-lite"/>
    </source>
</evidence>
<name>G5HM56_9FIRM</name>
<dbReference type="SUPFAM" id="SSF54001">
    <property type="entry name" value="Cysteine proteinases"/>
    <property type="match status" value="1"/>
</dbReference>
<evidence type="ECO:0000313" key="8">
    <source>
        <dbReference type="Proteomes" id="UP000003763"/>
    </source>
</evidence>
<protein>
    <recommendedName>
        <fullName evidence="6">NlpC/P60 domain-containing protein</fullName>
    </recommendedName>
</protein>
<dbReference type="InterPro" id="IPR000064">
    <property type="entry name" value="NLP_P60_dom"/>
</dbReference>
<dbReference type="Proteomes" id="UP000003763">
    <property type="component" value="Unassembled WGS sequence"/>
</dbReference>
<dbReference type="GO" id="GO:0006508">
    <property type="term" value="P:proteolysis"/>
    <property type="evidence" value="ECO:0007669"/>
    <property type="project" value="UniProtKB-KW"/>
</dbReference>
<dbReference type="EMBL" id="ADLJ01000029">
    <property type="protein sequence ID" value="EHE97564.1"/>
    <property type="molecule type" value="Genomic_DNA"/>
</dbReference>
<keyword evidence="2" id="KW-0645">Protease</keyword>
<dbReference type="Gene3D" id="3.90.1720.10">
    <property type="entry name" value="endopeptidase domain like (from Nostoc punctiforme)"/>
    <property type="match status" value="1"/>
</dbReference>
<evidence type="ECO:0000313" key="7">
    <source>
        <dbReference type="EMBL" id="EHE97564.1"/>
    </source>
</evidence>
<dbReference type="InterPro" id="IPR051794">
    <property type="entry name" value="PG_Endopeptidase_C40"/>
</dbReference>